<protein>
    <recommendedName>
        <fullName evidence="3">Leucine-rich repeat-containing protein (Substrate of the Dot/Icm secretion system)</fullName>
    </recommendedName>
</protein>
<evidence type="ECO:0008006" key="3">
    <source>
        <dbReference type="Google" id="ProtNLM"/>
    </source>
</evidence>
<evidence type="ECO:0000313" key="2">
    <source>
        <dbReference type="Proteomes" id="UP000001060"/>
    </source>
</evidence>
<dbReference type="RefSeq" id="WP_003637204.1">
    <property type="nucleotide sequence ID" value="NC_013861.1"/>
</dbReference>
<dbReference type="KEGG" id="llo:LLO_1643"/>
<dbReference type="Gene3D" id="3.80.10.10">
    <property type="entry name" value="Ribonuclease Inhibitor"/>
    <property type="match status" value="1"/>
</dbReference>
<organism evidence="1 2">
    <name type="scientific">Legionella longbeachae serogroup 1 (strain NSW150)</name>
    <dbReference type="NCBI Taxonomy" id="661367"/>
    <lineage>
        <taxon>Bacteria</taxon>
        <taxon>Pseudomonadati</taxon>
        <taxon>Pseudomonadota</taxon>
        <taxon>Gammaproteobacteria</taxon>
        <taxon>Legionellales</taxon>
        <taxon>Legionellaceae</taxon>
        <taxon>Legionella</taxon>
    </lineage>
</organism>
<reference evidence="1 2" key="1">
    <citation type="journal article" date="2010" name="PLoS Genet.">
        <title>Analysis of the Legionella longbeachae genome and transcriptome uncovers unique strategies to cause Legionnaires' disease.</title>
        <authorList>
            <person name="Cazalet C."/>
            <person name="Gomez-Valero L."/>
            <person name="Rusniok C."/>
            <person name="Lomma M."/>
            <person name="Dervins-Ravault D."/>
            <person name="Newton H."/>
            <person name="Sansom F."/>
            <person name="Jarraud S."/>
            <person name="Zidane N."/>
            <person name="Ma L."/>
            <person name="Bouchier C."/>
            <person name="Etienne J."/>
            <person name="Hartland E."/>
            <person name="Buchrieser C."/>
        </authorList>
    </citation>
    <scope>NUCLEOTIDE SEQUENCE [LARGE SCALE GENOMIC DNA]</scope>
    <source>
        <strain evidence="1 2">NSW150</strain>
    </source>
</reference>
<dbReference type="OrthoDB" id="5652424at2"/>
<dbReference type="SUPFAM" id="SSF52047">
    <property type="entry name" value="RNI-like"/>
    <property type="match status" value="1"/>
</dbReference>
<dbReference type="AlphaFoldDB" id="D3HSX7"/>
<proteinExistence type="predicted"/>
<dbReference type="Proteomes" id="UP000001060">
    <property type="component" value="Chromosome"/>
</dbReference>
<dbReference type="InterPro" id="IPR001611">
    <property type="entry name" value="Leu-rich_rpt"/>
</dbReference>
<dbReference type="InterPro" id="IPR032675">
    <property type="entry name" value="LRR_dom_sf"/>
</dbReference>
<keyword evidence="2" id="KW-1185">Reference proteome</keyword>
<name>D3HSX7_LEGLN</name>
<dbReference type="EMBL" id="FN650140">
    <property type="protein sequence ID" value="CBJ12017.1"/>
    <property type="molecule type" value="Genomic_DNA"/>
</dbReference>
<sequence>MFQGKTTNHYITQSFTLFSKPRNNGVHYFLISNLGNKNKDEFLAEFKAIPSSTNHLDLETNDLHMHLDETIEAFSLLPRNTNSLNLSSNCLGDLELEDKLPNLFAAIPDHVIILNLTGNYFAIKNEDQLEKAFQALHKKVISIDLSLNDFNEYPIAKLIQLTNSLPPALQSLNLSANYLGEKSDEELNDFFSKLANHKQLKCLDLRDNFFSDEQIDGIKNSLSFVERIIFFDTDLHKGNAPIITIEQSFDACEKNSNMVLS</sequence>
<accession>D3HSX7</accession>
<dbReference type="PROSITE" id="PS51450">
    <property type="entry name" value="LRR"/>
    <property type="match status" value="1"/>
</dbReference>
<dbReference type="HOGENOM" id="CLU_1064746_0_0_6"/>
<dbReference type="GeneID" id="40925865"/>
<evidence type="ECO:0000313" key="1">
    <source>
        <dbReference type="EMBL" id="CBJ12017.1"/>
    </source>
</evidence>
<gene>
    <name evidence="1" type="ordered locus">LLO_1643</name>
</gene>
<dbReference type="eggNOG" id="COG5238">
    <property type="taxonomic scope" value="Bacteria"/>
</dbReference>